<dbReference type="GO" id="GO:0000467">
    <property type="term" value="P:exonucleolytic trimming to generate mature 3'-end of 5.8S rRNA from tricistronic rRNA transcript (SSU-rRNA, 5.8S rRNA, LSU-rRNA)"/>
    <property type="evidence" value="ECO:0007669"/>
    <property type="project" value="TreeGrafter"/>
</dbReference>
<feature type="region of interest" description="Disordered" evidence="9">
    <location>
        <begin position="332"/>
        <end position="380"/>
    </location>
</feature>
<evidence type="ECO:0000256" key="6">
    <source>
        <dbReference type="ARBA" id="ARBA00022884"/>
    </source>
</evidence>
<feature type="domain" description="Exoribonuclease phosphorolytic" evidence="11">
    <location>
        <begin position="182"/>
        <end position="248"/>
    </location>
</feature>
<protein>
    <recommendedName>
        <fullName evidence="4">Exosome complex component RRP45</fullName>
    </recommendedName>
    <alternativeName>
        <fullName evidence="8">Exosome component 9</fullName>
    </alternativeName>
</protein>
<dbReference type="GO" id="GO:0000177">
    <property type="term" value="C:cytoplasmic exosome (RNase complex)"/>
    <property type="evidence" value="ECO:0007669"/>
    <property type="project" value="TreeGrafter"/>
</dbReference>
<dbReference type="InterPro" id="IPR020568">
    <property type="entry name" value="Ribosomal_Su5_D2-typ_SF"/>
</dbReference>
<dbReference type="EMBL" id="JADBJN010000003">
    <property type="protein sequence ID" value="KAG5673571.1"/>
    <property type="molecule type" value="Genomic_DNA"/>
</dbReference>
<evidence type="ECO:0000256" key="7">
    <source>
        <dbReference type="ARBA" id="ARBA00023242"/>
    </source>
</evidence>
<name>A0A9J6BVK9_POLVA</name>
<evidence type="ECO:0000256" key="2">
    <source>
        <dbReference type="ARBA" id="ARBA00004496"/>
    </source>
</evidence>
<keyword evidence="13" id="KW-1185">Reference proteome</keyword>
<dbReference type="Pfam" id="PF03725">
    <property type="entry name" value="RNase_PH_C"/>
    <property type="match status" value="1"/>
</dbReference>
<evidence type="ECO:0000256" key="8">
    <source>
        <dbReference type="ARBA" id="ARBA00032660"/>
    </source>
</evidence>
<dbReference type="CDD" id="cd11368">
    <property type="entry name" value="RNase_PH_RRP45"/>
    <property type="match status" value="1"/>
</dbReference>
<keyword evidence="7" id="KW-0539">Nucleus</keyword>
<dbReference type="Gene3D" id="3.30.230.70">
    <property type="entry name" value="GHMP Kinase, N-terminal domain"/>
    <property type="match status" value="1"/>
</dbReference>
<dbReference type="GO" id="GO:0000176">
    <property type="term" value="C:nuclear exosome (RNase complex)"/>
    <property type="evidence" value="ECO:0007669"/>
    <property type="project" value="TreeGrafter"/>
</dbReference>
<dbReference type="GO" id="GO:0071028">
    <property type="term" value="P:nuclear mRNA surveillance"/>
    <property type="evidence" value="ECO:0007669"/>
    <property type="project" value="TreeGrafter"/>
</dbReference>
<gene>
    <name evidence="12" type="ORF">PVAND_003609</name>
</gene>
<evidence type="ECO:0000256" key="5">
    <source>
        <dbReference type="ARBA" id="ARBA00022490"/>
    </source>
</evidence>
<reference evidence="12" key="1">
    <citation type="submission" date="2021-03" db="EMBL/GenBank/DDBJ databases">
        <title>Chromosome level genome of the anhydrobiotic midge Polypedilum vanderplanki.</title>
        <authorList>
            <person name="Yoshida Y."/>
            <person name="Kikawada T."/>
            <person name="Gusev O."/>
        </authorList>
    </citation>
    <scope>NUCLEOTIDE SEQUENCE</scope>
    <source>
        <strain evidence="12">NIAS01</strain>
        <tissue evidence="12">Whole body or cell culture</tissue>
    </source>
</reference>
<evidence type="ECO:0000256" key="4">
    <source>
        <dbReference type="ARBA" id="ARBA00019572"/>
    </source>
</evidence>
<keyword evidence="6" id="KW-0694">RNA-binding</keyword>
<comment type="subcellular location">
    <subcellularLocation>
        <location evidence="2">Cytoplasm</location>
    </subcellularLocation>
    <subcellularLocation>
        <location evidence="1">Nucleus</location>
    </subcellularLocation>
</comment>
<sequence>MKETILSNNERVFVEKSIEEVLRIDKRQLTEFRNLGIFFGKKYGSVLVSLGDTRVFANVSCEVNIPKTTRPNEGTVFINVEMSNEKMSESCIVTTRILERTIRDSRCIDLESLCIIAEEKVWNLRVDVSILNNEGNVTDCACIAAVSALAHFKRPDCTTSGDGEFIIHKSSEKDLIPTVLHHYPICMTYALFKGKIPIADPTLLEERVTNAGLTLGINSYKEICSLHMTGVSLTSPFLIQKCSEMAAERAKHVVEFIKSTLEQDSIDREKSNVKGFKQSIILTNVTSNFCDEQSIDNNAEEISEVASNHDEIIVVSQEQKFKKIDENTISTTKWKDENEETSSSDSEIITLSQSNQEKSKVESMQIDSSDDEEKETIILN</sequence>
<evidence type="ECO:0000256" key="1">
    <source>
        <dbReference type="ARBA" id="ARBA00004123"/>
    </source>
</evidence>
<evidence type="ECO:0000259" key="11">
    <source>
        <dbReference type="Pfam" id="PF03725"/>
    </source>
</evidence>
<dbReference type="OrthoDB" id="10264038at2759"/>
<dbReference type="InterPro" id="IPR033100">
    <property type="entry name" value="Rrp45"/>
</dbReference>
<dbReference type="GO" id="GO:0034473">
    <property type="term" value="P:U1 snRNA 3'-end processing"/>
    <property type="evidence" value="ECO:0007669"/>
    <property type="project" value="TreeGrafter"/>
</dbReference>
<dbReference type="SUPFAM" id="SSF54211">
    <property type="entry name" value="Ribosomal protein S5 domain 2-like"/>
    <property type="match status" value="1"/>
</dbReference>
<dbReference type="GO" id="GO:0016075">
    <property type="term" value="P:rRNA catabolic process"/>
    <property type="evidence" value="ECO:0007669"/>
    <property type="project" value="TreeGrafter"/>
</dbReference>
<evidence type="ECO:0000256" key="9">
    <source>
        <dbReference type="SAM" id="MobiDB-lite"/>
    </source>
</evidence>
<dbReference type="InterPro" id="IPR027408">
    <property type="entry name" value="PNPase/RNase_PH_dom_sf"/>
</dbReference>
<dbReference type="AlphaFoldDB" id="A0A9J6BVK9"/>
<dbReference type="InterPro" id="IPR001247">
    <property type="entry name" value="ExoRNase_PH_dom1"/>
</dbReference>
<comment type="similarity">
    <text evidence="3">Belongs to the RNase PH family.</text>
</comment>
<evidence type="ECO:0000259" key="10">
    <source>
        <dbReference type="Pfam" id="PF01138"/>
    </source>
</evidence>
<dbReference type="GO" id="GO:0071038">
    <property type="term" value="P:TRAMP-dependent tRNA surveillance pathway"/>
    <property type="evidence" value="ECO:0007669"/>
    <property type="project" value="TreeGrafter"/>
</dbReference>
<comment type="caution">
    <text evidence="12">The sequence shown here is derived from an EMBL/GenBank/DDBJ whole genome shotgun (WGS) entry which is preliminary data.</text>
</comment>
<evidence type="ECO:0000313" key="13">
    <source>
        <dbReference type="Proteomes" id="UP001107558"/>
    </source>
</evidence>
<evidence type="ECO:0000256" key="3">
    <source>
        <dbReference type="ARBA" id="ARBA00006678"/>
    </source>
</evidence>
<dbReference type="PANTHER" id="PTHR11097:SF14">
    <property type="entry name" value="EXOSOME COMPLEX COMPONENT RRP45"/>
    <property type="match status" value="1"/>
</dbReference>
<keyword evidence="5" id="KW-0963">Cytoplasm</keyword>
<dbReference type="GO" id="GO:0071035">
    <property type="term" value="P:nuclear polyadenylation-dependent rRNA catabolic process"/>
    <property type="evidence" value="ECO:0007669"/>
    <property type="project" value="TreeGrafter"/>
</dbReference>
<evidence type="ECO:0000313" key="12">
    <source>
        <dbReference type="EMBL" id="KAG5673571.1"/>
    </source>
</evidence>
<dbReference type="InterPro" id="IPR015847">
    <property type="entry name" value="ExoRNase_PH_dom2"/>
</dbReference>
<dbReference type="GO" id="GO:0035925">
    <property type="term" value="F:mRNA 3'-UTR AU-rich region binding"/>
    <property type="evidence" value="ECO:0007669"/>
    <property type="project" value="TreeGrafter"/>
</dbReference>
<accession>A0A9J6BVK9</accession>
<dbReference type="GO" id="GO:0034475">
    <property type="term" value="P:U4 snRNA 3'-end processing"/>
    <property type="evidence" value="ECO:0007669"/>
    <property type="project" value="TreeGrafter"/>
</dbReference>
<dbReference type="InterPro" id="IPR036345">
    <property type="entry name" value="ExoRNase_PH_dom2_sf"/>
</dbReference>
<dbReference type="InterPro" id="IPR050590">
    <property type="entry name" value="Exosome_comp_Rrp42_subfam"/>
</dbReference>
<proteinExistence type="inferred from homology"/>
<feature type="domain" description="Exoribonuclease phosphorolytic" evidence="10">
    <location>
        <begin position="31"/>
        <end position="155"/>
    </location>
</feature>
<organism evidence="12 13">
    <name type="scientific">Polypedilum vanderplanki</name>
    <name type="common">Sleeping chironomid midge</name>
    <dbReference type="NCBI Taxonomy" id="319348"/>
    <lineage>
        <taxon>Eukaryota</taxon>
        <taxon>Metazoa</taxon>
        <taxon>Ecdysozoa</taxon>
        <taxon>Arthropoda</taxon>
        <taxon>Hexapoda</taxon>
        <taxon>Insecta</taxon>
        <taxon>Pterygota</taxon>
        <taxon>Neoptera</taxon>
        <taxon>Endopterygota</taxon>
        <taxon>Diptera</taxon>
        <taxon>Nematocera</taxon>
        <taxon>Chironomoidea</taxon>
        <taxon>Chironomidae</taxon>
        <taxon>Chironominae</taxon>
        <taxon>Polypedilum</taxon>
        <taxon>Polypedilum</taxon>
    </lineage>
</organism>
<dbReference type="PANTHER" id="PTHR11097">
    <property type="entry name" value="EXOSOME COMPLEX EXONUCLEASE RIBOSOMAL RNA PROCESSING PROTEIN"/>
    <property type="match status" value="1"/>
</dbReference>
<dbReference type="Pfam" id="PF01138">
    <property type="entry name" value="RNase_PH"/>
    <property type="match status" value="1"/>
</dbReference>
<dbReference type="Proteomes" id="UP001107558">
    <property type="component" value="Chromosome 3"/>
</dbReference>
<dbReference type="SUPFAM" id="SSF55666">
    <property type="entry name" value="Ribonuclease PH domain 2-like"/>
    <property type="match status" value="1"/>
</dbReference>
<dbReference type="GO" id="GO:0034476">
    <property type="term" value="P:U5 snRNA 3'-end processing"/>
    <property type="evidence" value="ECO:0007669"/>
    <property type="project" value="TreeGrafter"/>
</dbReference>